<dbReference type="SFLD" id="SFLDG00002">
    <property type="entry name" value="C1.7:_P-type_atpase_like"/>
    <property type="match status" value="1"/>
</dbReference>
<dbReference type="SFLD" id="SFLDF00027">
    <property type="entry name" value="p-type_atpase"/>
    <property type="match status" value="1"/>
</dbReference>
<dbReference type="Pfam" id="PF13246">
    <property type="entry name" value="Cation_ATPase"/>
    <property type="match status" value="1"/>
</dbReference>
<keyword evidence="12 14" id="KW-0472">Membrane</keyword>
<keyword evidence="10" id="KW-1278">Translocase</keyword>
<evidence type="ECO:0000256" key="4">
    <source>
        <dbReference type="ARBA" id="ARBA00022692"/>
    </source>
</evidence>
<keyword evidence="6" id="KW-0547">Nucleotide-binding</keyword>
<gene>
    <name evidence="17" type="ORF">KFL_002350200</name>
</gene>
<dbReference type="InterPro" id="IPR023214">
    <property type="entry name" value="HAD_sf"/>
</dbReference>
<dbReference type="Gene3D" id="3.40.50.1000">
    <property type="entry name" value="HAD superfamily/HAD-like"/>
    <property type="match status" value="1"/>
</dbReference>
<evidence type="ECO:0000256" key="8">
    <source>
        <dbReference type="ARBA" id="ARBA00022840"/>
    </source>
</evidence>
<dbReference type="NCBIfam" id="TIGR01657">
    <property type="entry name" value="P-ATPase-V"/>
    <property type="match status" value="1"/>
</dbReference>
<dbReference type="EMBL" id="DF237184">
    <property type="protein sequence ID" value="GAQ85445.1"/>
    <property type="molecule type" value="Genomic_DNA"/>
</dbReference>
<evidence type="ECO:0000256" key="14">
    <source>
        <dbReference type="SAM" id="Phobius"/>
    </source>
</evidence>
<feature type="transmembrane region" description="Helical" evidence="14">
    <location>
        <begin position="1118"/>
        <end position="1134"/>
    </location>
</feature>
<evidence type="ECO:0000256" key="10">
    <source>
        <dbReference type="ARBA" id="ARBA00022967"/>
    </source>
</evidence>
<dbReference type="InterPro" id="IPR036412">
    <property type="entry name" value="HAD-like_sf"/>
</dbReference>
<dbReference type="GO" id="GO:0005789">
    <property type="term" value="C:endoplasmic reticulum membrane"/>
    <property type="evidence" value="ECO:0000318"/>
    <property type="project" value="GO_Central"/>
</dbReference>
<evidence type="ECO:0000259" key="15">
    <source>
        <dbReference type="Pfam" id="PF00122"/>
    </source>
</evidence>
<dbReference type="PROSITE" id="PS01229">
    <property type="entry name" value="COF_2"/>
    <property type="match status" value="1"/>
</dbReference>
<dbReference type="AlphaFoldDB" id="A0A1Y1I3D2"/>
<evidence type="ECO:0000313" key="18">
    <source>
        <dbReference type="Proteomes" id="UP000054558"/>
    </source>
</evidence>
<dbReference type="FunFam" id="2.70.150.10:FF:000027">
    <property type="entry name" value="Cation-transporting ATPase"/>
    <property type="match status" value="1"/>
</dbReference>
<evidence type="ECO:0000256" key="6">
    <source>
        <dbReference type="ARBA" id="ARBA00022741"/>
    </source>
</evidence>
<feature type="region of interest" description="Disordered" evidence="13">
    <location>
        <begin position="850"/>
        <end position="922"/>
    </location>
</feature>
<dbReference type="Pfam" id="PF23143">
    <property type="entry name" value="2TM_P5A-ATPase"/>
    <property type="match status" value="1"/>
</dbReference>
<comment type="subcellular location">
    <subcellularLocation>
        <location evidence="1">Endoplasmic reticulum membrane</location>
        <topology evidence="1">Multi-pass membrane protein</topology>
    </subcellularLocation>
</comment>
<dbReference type="InterPro" id="IPR044492">
    <property type="entry name" value="P_typ_ATPase_HD_dom"/>
</dbReference>
<feature type="compositionally biased region" description="Basic and acidic residues" evidence="13">
    <location>
        <begin position="1194"/>
        <end position="1206"/>
    </location>
</feature>
<feature type="transmembrane region" description="Helical" evidence="14">
    <location>
        <begin position="1040"/>
        <end position="1067"/>
    </location>
</feature>
<name>A0A1Y1I3D2_KLENI</name>
<dbReference type="InterPro" id="IPR018303">
    <property type="entry name" value="ATPase_P-typ_P_site"/>
</dbReference>
<evidence type="ECO:0000256" key="3">
    <source>
        <dbReference type="ARBA" id="ARBA00022448"/>
    </source>
</evidence>
<feature type="transmembrane region" description="Helical" evidence="14">
    <location>
        <begin position="1154"/>
        <end position="1172"/>
    </location>
</feature>
<feature type="transmembrane region" description="Helical" evidence="14">
    <location>
        <begin position="23"/>
        <end position="44"/>
    </location>
</feature>
<dbReference type="GO" id="GO:0055085">
    <property type="term" value="P:transmembrane transport"/>
    <property type="evidence" value="ECO:0000318"/>
    <property type="project" value="GO_Central"/>
</dbReference>
<dbReference type="PANTHER" id="PTHR45630:SF7">
    <property type="entry name" value="ENDOPLASMIC RETICULUM TRANSMEMBRANE HELIX TRANSLOCASE"/>
    <property type="match status" value="1"/>
</dbReference>
<evidence type="ECO:0000256" key="7">
    <source>
        <dbReference type="ARBA" id="ARBA00022824"/>
    </source>
</evidence>
<dbReference type="InterPro" id="IPR006544">
    <property type="entry name" value="P-type_TPase_V"/>
</dbReference>
<dbReference type="GO" id="GO:0016887">
    <property type="term" value="F:ATP hydrolysis activity"/>
    <property type="evidence" value="ECO:0007669"/>
    <property type="project" value="InterPro"/>
</dbReference>
<dbReference type="SUPFAM" id="SSF81653">
    <property type="entry name" value="Calcium ATPase, transduction domain A"/>
    <property type="match status" value="1"/>
</dbReference>
<proteinExistence type="inferred from homology"/>
<dbReference type="SFLD" id="SFLDS00003">
    <property type="entry name" value="Haloacid_Dehalogenase"/>
    <property type="match status" value="1"/>
</dbReference>
<protein>
    <submittedName>
        <fullName evidence="17">P-type ATPase</fullName>
    </submittedName>
</protein>
<evidence type="ECO:0000259" key="16">
    <source>
        <dbReference type="Pfam" id="PF23143"/>
    </source>
</evidence>
<feature type="region of interest" description="Disordered" evidence="13">
    <location>
        <begin position="1185"/>
        <end position="1206"/>
    </location>
</feature>
<dbReference type="GO" id="GO:0046872">
    <property type="term" value="F:metal ion binding"/>
    <property type="evidence" value="ECO:0007669"/>
    <property type="project" value="UniProtKB-KW"/>
</dbReference>
<dbReference type="GO" id="GO:0019829">
    <property type="term" value="F:ATPase-coupled monoatomic cation transmembrane transporter activity"/>
    <property type="evidence" value="ECO:0000318"/>
    <property type="project" value="GO_Central"/>
</dbReference>
<dbReference type="InterPro" id="IPR001757">
    <property type="entry name" value="P_typ_ATPase"/>
</dbReference>
<evidence type="ECO:0000256" key="2">
    <source>
        <dbReference type="ARBA" id="ARBA00006000"/>
    </source>
</evidence>
<dbReference type="FunFam" id="3.40.50.1000:FF:000056">
    <property type="entry name" value="Cation-transporting ATPase"/>
    <property type="match status" value="1"/>
</dbReference>
<dbReference type="PRINTS" id="PR00119">
    <property type="entry name" value="CATATPASE"/>
</dbReference>
<dbReference type="Pfam" id="PF00122">
    <property type="entry name" value="E1-E2_ATPase"/>
    <property type="match status" value="1"/>
</dbReference>
<keyword evidence="9" id="KW-0460">Magnesium</keyword>
<dbReference type="SUPFAM" id="SSF81660">
    <property type="entry name" value="Metal cation-transporting ATPase, ATP-binding domain N"/>
    <property type="match status" value="1"/>
</dbReference>
<feature type="transmembrane region" description="Helical" evidence="14">
    <location>
        <begin position="51"/>
        <end position="74"/>
    </location>
</feature>
<feature type="domain" description="P5A-ATPase transmembrane helical hairpin" evidence="16">
    <location>
        <begin position="21"/>
        <end position="86"/>
    </location>
</feature>
<accession>A0A1Y1I3D2</accession>
<dbReference type="Proteomes" id="UP000054558">
    <property type="component" value="Unassembled WGS sequence"/>
</dbReference>
<dbReference type="PANTHER" id="PTHR45630">
    <property type="entry name" value="CATION-TRANSPORTING ATPASE-RELATED"/>
    <property type="match status" value="1"/>
</dbReference>
<dbReference type="Gene3D" id="2.70.150.10">
    <property type="entry name" value="Calcium-transporting ATPase, cytoplasmic transduction domain A"/>
    <property type="match status" value="1"/>
</dbReference>
<dbReference type="PROSITE" id="PS00154">
    <property type="entry name" value="ATPASE_E1_E2"/>
    <property type="match status" value="1"/>
</dbReference>
<feature type="transmembrane region" description="Helical" evidence="14">
    <location>
        <begin position="400"/>
        <end position="417"/>
    </location>
</feature>
<dbReference type="InterPro" id="IPR023298">
    <property type="entry name" value="ATPase_P-typ_TM_dom_sf"/>
</dbReference>
<feature type="transmembrane region" description="Helical" evidence="14">
    <location>
        <begin position="215"/>
        <end position="238"/>
    </location>
</feature>
<keyword evidence="4 14" id="KW-0812">Transmembrane</keyword>
<evidence type="ECO:0000256" key="5">
    <source>
        <dbReference type="ARBA" id="ARBA00022723"/>
    </source>
</evidence>
<feature type="transmembrane region" description="Helical" evidence="14">
    <location>
        <begin position="1001"/>
        <end position="1019"/>
    </location>
</feature>
<keyword evidence="3" id="KW-0813">Transport</keyword>
<sequence length="1206" mass="133867">MAAKVTIDAKTIQSVTLYTWLPWFLRLDVWPFVSFYLAWAGFLVPRLDRTGSFVCLMLIIVVHILTELFTYWSINFKALALCARVKEIRKAEVVKVVPKKFSGHTEIVPLKRKRLGGYGGEEEISFQYRKQRFIYSRSEAIFRKLDFPTKWMFKEYLRTQGHETEAKAKAAFDKWGRNAFEFPAPNFLSLYKEQCMEPFFVFQVFCVALWCMDEYWYYSIFTLFMLLLFEGTVVSSRLRTLQELRRVRVDSQGLMVFRAHRWIRLQGDQLVPGDLVSIGRPTGPGAEERTVPGDLLLLAGTAIANEALLTGESTPQWKTPILDEDPKQQLSIRRDKVHVLFGGTKVLQHTGDKSAPVRTPDGGCLAVVLRTGFDTSQGKLMRTILFSQERVSANNWESGLFILFLVFFALAAAYYVLIKGLEDPNRSRYKLLLNCSLIITSVIPPELPMELSIAVNTSLIALARRGIFCTEPFRIPFGGKVDVCCFDKTGTLTSDDMEFLGVTGLDGKQETGEANGGPGGSCSEELISDPATLPELSVFTLAACHSLVFVDGKQVGDPLEQAALKGVGWSYTQDERALAKTGKGPQRGAQIVHRFHFASHLKRMSVLAKLLEVPRELAEGYFVLVKGAPETIQERLAHVPAGYEAAYKRFTRQGSRVLTLAYKHLPDMPVGDLRSLERDAAESDLTFAGFAVFACPLRNDSADALLSLKNSSHELVMITGDQALTACHVAAQVHIVDRPVLILTERKTGGWEWLSPDEATAVEYEKEGVEEIACEYDLCVAGKGIEMLQQTGALPSVIPRTQVFARVAPEQKELILTTLKESGRTALMCGDGTNDVGALKQAHVGVALLNAPMPKKKEKKEEPARTESGALAGPSEGPEKKSRKKEIVPSTGPDGRGKELSPSAARLKARQDKLAKQQQHLQEQLAKLKEEGEPNMVRLGDASMAAAFTAKHASVMPTTDIIRQGRCTLVTTLQMFKILGLNCLATAYVLSVMYLDGVKLGDVQATIGGMFTAAFFMFLSNAKPLETLSRERPHPNIFSLYVILSLLGQFAIHITFLITAVRGAAAYMPEQCIEPDSSFSPNLVNTVSYMVNMMIQVATFAVNYVGHPFNASITENKPFYYALLSAGVFFWVLTSDTIRPLNDYMELVPLPRDFGNTLLLMSALDFALAYFLERVLRKLLPAKIPSSHKGQSSKADKNLLEAKKVN</sequence>
<evidence type="ECO:0000256" key="13">
    <source>
        <dbReference type="SAM" id="MobiDB-lite"/>
    </source>
</evidence>
<reference evidence="17 18" key="1">
    <citation type="journal article" date="2014" name="Nat. Commun.">
        <title>Klebsormidium flaccidum genome reveals primary factors for plant terrestrial adaptation.</title>
        <authorList>
            <person name="Hori K."/>
            <person name="Maruyama F."/>
            <person name="Fujisawa T."/>
            <person name="Togashi T."/>
            <person name="Yamamoto N."/>
            <person name="Seo M."/>
            <person name="Sato S."/>
            <person name="Yamada T."/>
            <person name="Mori H."/>
            <person name="Tajima N."/>
            <person name="Moriyama T."/>
            <person name="Ikeuchi M."/>
            <person name="Watanabe M."/>
            <person name="Wada H."/>
            <person name="Kobayashi K."/>
            <person name="Saito M."/>
            <person name="Masuda T."/>
            <person name="Sasaki-Sekimoto Y."/>
            <person name="Mashiguchi K."/>
            <person name="Awai K."/>
            <person name="Shimojima M."/>
            <person name="Masuda S."/>
            <person name="Iwai M."/>
            <person name="Nobusawa T."/>
            <person name="Narise T."/>
            <person name="Kondo S."/>
            <person name="Saito H."/>
            <person name="Sato R."/>
            <person name="Murakawa M."/>
            <person name="Ihara Y."/>
            <person name="Oshima-Yamada Y."/>
            <person name="Ohtaka K."/>
            <person name="Satoh M."/>
            <person name="Sonobe K."/>
            <person name="Ishii M."/>
            <person name="Ohtani R."/>
            <person name="Kanamori-Sato M."/>
            <person name="Honoki R."/>
            <person name="Miyazaki D."/>
            <person name="Mochizuki H."/>
            <person name="Umetsu J."/>
            <person name="Higashi K."/>
            <person name="Shibata D."/>
            <person name="Kamiya Y."/>
            <person name="Sato N."/>
            <person name="Nakamura Y."/>
            <person name="Tabata S."/>
            <person name="Ida S."/>
            <person name="Kurokawa K."/>
            <person name="Ohta H."/>
        </authorList>
    </citation>
    <scope>NUCLEOTIDE SEQUENCE [LARGE SCALE GENOMIC DNA]</scope>
    <source>
        <strain evidence="17 18">NIES-2285</strain>
    </source>
</reference>
<dbReference type="STRING" id="105231.A0A1Y1I3D2"/>
<keyword evidence="18" id="KW-1185">Reference proteome</keyword>
<dbReference type="OrthoDB" id="48943at2759"/>
<dbReference type="SUPFAM" id="SSF81665">
    <property type="entry name" value="Calcium ATPase, transmembrane domain M"/>
    <property type="match status" value="1"/>
</dbReference>
<keyword evidence="11 14" id="KW-1133">Transmembrane helix</keyword>
<keyword evidence="5" id="KW-0479">Metal-binding</keyword>
<keyword evidence="8" id="KW-0067">ATP-binding</keyword>
<evidence type="ECO:0000256" key="11">
    <source>
        <dbReference type="ARBA" id="ARBA00022989"/>
    </source>
</evidence>
<dbReference type="InterPro" id="IPR057255">
    <property type="entry name" value="2TM_P5A-ATPase"/>
</dbReference>
<comment type="similarity">
    <text evidence="2">Belongs to the cation transport ATPase (P-type) (TC 3.A.3) family. Type V subfamily.</text>
</comment>
<dbReference type="Gene3D" id="3.40.1110.10">
    <property type="entry name" value="Calcium-transporting ATPase, cytoplasmic domain N"/>
    <property type="match status" value="1"/>
</dbReference>
<dbReference type="InterPro" id="IPR008250">
    <property type="entry name" value="ATPase_P-typ_transduc_dom_A_sf"/>
</dbReference>
<organism evidence="17 18">
    <name type="scientific">Klebsormidium nitens</name>
    <name type="common">Green alga</name>
    <name type="synonym">Ulothrix nitens</name>
    <dbReference type="NCBI Taxonomy" id="105231"/>
    <lineage>
        <taxon>Eukaryota</taxon>
        <taxon>Viridiplantae</taxon>
        <taxon>Streptophyta</taxon>
        <taxon>Klebsormidiophyceae</taxon>
        <taxon>Klebsormidiales</taxon>
        <taxon>Klebsormidiaceae</taxon>
        <taxon>Klebsormidium</taxon>
    </lineage>
</organism>
<dbReference type="InterPro" id="IPR059000">
    <property type="entry name" value="ATPase_P-type_domA"/>
</dbReference>
<dbReference type="GO" id="GO:0006874">
    <property type="term" value="P:intracellular calcium ion homeostasis"/>
    <property type="evidence" value="ECO:0000318"/>
    <property type="project" value="GO_Central"/>
</dbReference>
<dbReference type="GO" id="GO:0005524">
    <property type="term" value="F:ATP binding"/>
    <property type="evidence" value="ECO:0007669"/>
    <property type="project" value="UniProtKB-KW"/>
</dbReference>
<evidence type="ECO:0000256" key="12">
    <source>
        <dbReference type="ARBA" id="ARBA00023136"/>
    </source>
</evidence>
<dbReference type="InterPro" id="IPR047820">
    <property type="entry name" value="P5A-type_ATPase"/>
</dbReference>
<dbReference type="GO" id="GO:0015662">
    <property type="term" value="F:P-type ion transporter activity"/>
    <property type="evidence" value="ECO:0000318"/>
    <property type="project" value="GO_Central"/>
</dbReference>
<dbReference type="OMA" id="QKTKYVW"/>
<dbReference type="InterPro" id="IPR023299">
    <property type="entry name" value="ATPase_P-typ_cyto_dom_N"/>
</dbReference>
<evidence type="ECO:0000256" key="9">
    <source>
        <dbReference type="ARBA" id="ARBA00022842"/>
    </source>
</evidence>
<dbReference type="NCBIfam" id="TIGR01494">
    <property type="entry name" value="ATPase_P-type"/>
    <property type="match status" value="2"/>
</dbReference>
<dbReference type="SUPFAM" id="SSF56784">
    <property type="entry name" value="HAD-like"/>
    <property type="match status" value="1"/>
</dbReference>
<evidence type="ECO:0000313" key="17">
    <source>
        <dbReference type="EMBL" id="GAQ85445.1"/>
    </source>
</evidence>
<evidence type="ECO:0000256" key="1">
    <source>
        <dbReference type="ARBA" id="ARBA00004477"/>
    </source>
</evidence>
<dbReference type="CDD" id="cd07543">
    <property type="entry name" value="P-type_ATPase_cation"/>
    <property type="match status" value="1"/>
</dbReference>
<feature type="transmembrane region" description="Helical" evidence="14">
    <location>
        <begin position="1087"/>
        <end position="1106"/>
    </location>
</feature>
<keyword evidence="7" id="KW-0256">Endoplasmic reticulum</keyword>
<feature type="domain" description="P-type ATPase A" evidence="15">
    <location>
        <begin position="256"/>
        <end position="383"/>
    </location>
</feature>